<gene>
    <name evidence="1" type="ordered locus">cce_1071</name>
</gene>
<dbReference type="AlphaFoldDB" id="B1WTV6"/>
<evidence type="ECO:0000313" key="2">
    <source>
        <dbReference type="Proteomes" id="UP000001203"/>
    </source>
</evidence>
<accession>B1WTV6</accession>
<dbReference type="KEGG" id="cyt:cce_1071"/>
<name>B1WTV6_CROS5</name>
<dbReference type="STRING" id="43989.cce_1071"/>
<dbReference type="OrthoDB" id="488864at2"/>
<dbReference type="RefSeq" id="WP_009547034.1">
    <property type="nucleotide sequence ID" value="NC_010546.1"/>
</dbReference>
<dbReference type="HOGENOM" id="CLU_2329028_0_0_3"/>
<organism evidence="1 2">
    <name type="scientific">Crocosphaera subtropica (strain ATCC 51142 / BH68)</name>
    <name type="common">Cyanothece sp. (strain ATCC 51142)</name>
    <dbReference type="NCBI Taxonomy" id="43989"/>
    <lineage>
        <taxon>Bacteria</taxon>
        <taxon>Bacillati</taxon>
        <taxon>Cyanobacteriota</taxon>
        <taxon>Cyanophyceae</taxon>
        <taxon>Oscillatoriophycideae</taxon>
        <taxon>Chroococcales</taxon>
        <taxon>Aphanothecaceae</taxon>
        <taxon>Crocosphaera</taxon>
        <taxon>Crocosphaera subtropica</taxon>
    </lineage>
</organism>
<reference evidence="1 2" key="1">
    <citation type="journal article" date="2008" name="Proc. Natl. Acad. Sci. U.S.A.">
        <title>The genome of Cyanothece 51142, a unicellular diazotrophic cyanobacterium important in the marine nitrogen cycle.</title>
        <authorList>
            <person name="Welsh E.A."/>
            <person name="Liberton M."/>
            <person name="Stoeckel J."/>
            <person name="Loh T."/>
            <person name="Elvitigala T."/>
            <person name="Wang C."/>
            <person name="Wollam A."/>
            <person name="Fulton R.S."/>
            <person name="Clifton S.W."/>
            <person name="Jacobs J.M."/>
            <person name="Aurora R."/>
            <person name="Ghosh B.K."/>
            <person name="Sherman L.A."/>
            <person name="Smith R.D."/>
            <person name="Wilson R.K."/>
            <person name="Pakrasi H.B."/>
        </authorList>
    </citation>
    <scope>NUCLEOTIDE SEQUENCE [LARGE SCALE GENOMIC DNA]</scope>
    <source>
        <strain evidence="2">ATCC 51142 / BH68</strain>
    </source>
</reference>
<protein>
    <submittedName>
        <fullName evidence="1">Uncharacterized protein</fullName>
    </submittedName>
</protein>
<dbReference type="EMBL" id="CP000806">
    <property type="protein sequence ID" value="ACB50422.1"/>
    <property type="molecule type" value="Genomic_DNA"/>
</dbReference>
<dbReference type="Proteomes" id="UP000001203">
    <property type="component" value="Chromosome circular"/>
</dbReference>
<sequence>MIKRSALQEAIETVEKLSLEEQEILIDTIQKRLDQDYREVLPQKITENCKEVTEEKKDFSSIDEFLDEFIMEDDTGRRVRNLLENFQVISTYTEMAIV</sequence>
<keyword evidence="2" id="KW-1185">Reference proteome</keyword>
<evidence type="ECO:0000313" key="1">
    <source>
        <dbReference type="EMBL" id="ACB50422.1"/>
    </source>
</evidence>
<proteinExistence type="predicted"/>